<dbReference type="Pfam" id="PF15411">
    <property type="entry name" value="PH_10"/>
    <property type="match status" value="1"/>
</dbReference>
<dbReference type="SMART" id="SM00666">
    <property type="entry name" value="PB1"/>
    <property type="match status" value="1"/>
</dbReference>
<dbReference type="GO" id="GO:0043332">
    <property type="term" value="C:mating projection tip"/>
    <property type="evidence" value="ECO:0007669"/>
    <property type="project" value="TreeGrafter"/>
</dbReference>
<evidence type="ECO:0008006" key="7">
    <source>
        <dbReference type="Google" id="ProtNLM"/>
    </source>
</evidence>
<dbReference type="InterPro" id="IPR053793">
    <property type="entry name" value="PB1-like"/>
</dbReference>
<dbReference type="Gene3D" id="2.30.29.30">
    <property type="entry name" value="Pleckstrin-homology domain (PH domain)/Phosphotyrosine-binding domain (PTB)"/>
    <property type="match status" value="1"/>
</dbReference>
<dbReference type="Gene3D" id="1.10.418.10">
    <property type="entry name" value="Calponin-like domain"/>
    <property type="match status" value="1"/>
</dbReference>
<dbReference type="InParanoid" id="A0A316VAD0"/>
<feature type="compositionally biased region" description="Polar residues" evidence="1">
    <location>
        <begin position="856"/>
        <end position="866"/>
    </location>
</feature>
<feature type="compositionally biased region" description="Low complexity" evidence="1">
    <location>
        <begin position="518"/>
        <end position="529"/>
    </location>
</feature>
<dbReference type="GO" id="GO:0031106">
    <property type="term" value="P:septin ring organization"/>
    <property type="evidence" value="ECO:0007669"/>
    <property type="project" value="TreeGrafter"/>
</dbReference>
<dbReference type="FunFam" id="1.20.900.10:FF:000046">
    <property type="entry name" value="Related to CDC24-GTP/GDP exchange factor for Cdc42p"/>
    <property type="match status" value="1"/>
</dbReference>
<dbReference type="SMART" id="SM00325">
    <property type="entry name" value="RhoGEF"/>
    <property type="match status" value="1"/>
</dbReference>
<feature type="compositionally biased region" description="Low complexity" evidence="1">
    <location>
        <begin position="959"/>
        <end position="975"/>
    </location>
</feature>
<accession>A0A316VAD0</accession>
<feature type="compositionally biased region" description="Polar residues" evidence="1">
    <location>
        <begin position="902"/>
        <end position="929"/>
    </location>
</feature>
<dbReference type="GO" id="GO:0005737">
    <property type="term" value="C:cytoplasm"/>
    <property type="evidence" value="ECO:0007669"/>
    <property type="project" value="TreeGrafter"/>
</dbReference>
<dbReference type="CDD" id="cd13246">
    <property type="entry name" value="PH_Scd1"/>
    <property type="match status" value="1"/>
</dbReference>
<feature type="compositionally biased region" description="Low complexity" evidence="1">
    <location>
        <begin position="44"/>
        <end position="59"/>
    </location>
</feature>
<dbReference type="InterPro" id="IPR035899">
    <property type="entry name" value="DBL_dom_sf"/>
</dbReference>
<dbReference type="GO" id="GO:0005085">
    <property type="term" value="F:guanyl-nucleotide exchange factor activity"/>
    <property type="evidence" value="ECO:0007669"/>
    <property type="project" value="InterPro"/>
</dbReference>
<feature type="region of interest" description="Disordered" evidence="1">
    <location>
        <begin position="685"/>
        <end position="881"/>
    </location>
</feature>
<feature type="region of interest" description="Disordered" evidence="1">
    <location>
        <begin position="1"/>
        <end position="73"/>
    </location>
</feature>
<dbReference type="InterPro" id="IPR010481">
    <property type="entry name" value="Cdc24/Scd1_N"/>
</dbReference>
<dbReference type="InterPro" id="IPR000219">
    <property type="entry name" value="DH_dom"/>
</dbReference>
<feature type="compositionally biased region" description="Pro residues" evidence="1">
    <location>
        <begin position="32"/>
        <end position="43"/>
    </location>
</feature>
<dbReference type="PANTHER" id="PTHR47339">
    <property type="entry name" value="CELL DIVISION CONTROL PROTEIN 24"/>
    <property type="match status" value="1"/>
</dbReference>
<proteinExistence type="predicted"/>
<dbReference type="FunFam" id="2.30.29.30:FF:000365">
    <property type="entry name" value="Related to CDC24-GTP/GDP exchange factor for Cdc42p"/>
    <property type="match status" value="1"/>
</dbReference>
<dbReference type="Gene3D" id="3.10.20.90">
    <property type="entry name" value="Phosphatidylinositol 3-kinase Catalytic Subunit, Chain A, domain 1"/>
    <property type="match status" value="1"/>
</dbReference>
<dbReference type="FunCoup" id="A0A316VAD0">
    <property type="interactions" value="44"/>
</dbReference>
<gene>
    <name evidence="5" type="ORF">FA14DRAFT_136546</name>
</gene>
<feature type="region of interest" description="Disordered" evidence="1">
    <location>
        <begin position="128"/>
        <end position="147"/>
    </location>
</feature>
<dbReference type="CDD" id="cd00014">
    <property type="entry name" value="CH_SF"/>
    <property type="match status" value="1"/>
</dbReference>
<evidence type="ECO:0000259" key="4">
    <source>
        <dbReference type="PROSITE" id="PS51745"/>
    </source>
</evidence>
<dbReference type="GO" id="GO:0030010">
    <property type="term" value="P:establishment of cell polarity"/>
    <property type="evidence" value="ECO:0007669"/>
    <property type="project" value="TreeGrafter"/>
</dbReference>
<dbReference type="RefSeq" id="XP_025354330.1">
    <property type="nucleotide sequence ID" value="XM_025497021.1"/>
</dbReference>
<organism evidence="5 6">
    <name type="scientific">Meira miltonrushii</name>
    <dbReference type="NCBI Taxonomy" id="1280837"/>
    <lineage>
        <taxon>Eukaryota</taxon>
        <taxon>Fungi</taxon>
        <taxon>Dikarya</taxon>
        <taxon>Basidiomycota</taxon>
        <taxon>Ustilaginomycotina</taxon>
        <taxon>Exobasidiomycetes</taxon>
        <taxon>Exobasidiales</taxon>
        <taxon>Brachybasidiaceae</taxon>
        <taxon>Meira</taxon>
    </lineage>
</organism>
<sequence>MAVSTASAFRPGRKQSVSSSGPGYLDSLNAPSPVPPSPSPGPPSSWNASSSTLASSQQSKNPNDGGIGTSLISTGPGGVPLSAGAPVAANTIGNKPAIAASSLYQACLTLLDRLWCVPQFGETFLLTGEEGAQEGDSEKRRPEMSSSDPVTQLWQCFRLGAPLCWLINQLQPRNELHINPDANRSNANECKRSVAKFIIALNSELGWDPSDIFTISQLYLNDTNGFVSVVRTISKLLDVFESRGLLVEAPKSSVPDELQKPTDDRAWIVRELLDTERKYVQDLEVLQSYCRALSQNNILSPDTIHNLFGNLNMLVDVQRRFLICVEENVRRPADDQHFGHVFRTMEADFAVYEPFCANYAQALEIIGIEAPNLLRLRGMPGADEYYLDPSYELPTFLIKPVQRICKYPLLLESLLKKTPADAPYYQELVDGLQVIRRITDKVNETRRVQENIQIVRDLEERVEDWKGHNISTFGSLLLSDIFMVSKSETEREYHVYLFEKILLCCKEVMPNAPKKNSKSNSLLKNKTVTPTPPGKKPRTTLQLKGRIFINNVTSAIANSKINSVLGAGAGGQYSLQVWWRGDVDQESFSLRCKNEEQLKLWQTSINRLIEEVNTRRQHIAAHYSQTGGGGVSPSLYNMAGAGANGRRSGSVSHSLFPQTPSTDMAPAFPFTRADSQAGMYRSGVAMGDEEHGGATMDGSMLSLDGSTTSGRATPMGGRYSQPAEHRERQLSLSADTRPRARTEDQDSAVLSQWRSHSPNTQPPMPRNGSSSSTGGESTGPSGLQQLRKASSSRQLRQGGHAHPHAFPRPPVRTESYDTDGTADQMESLTMHGSRQRVDSASSRGTMSSDLHHNRSRSASNPAQYNANAHAGPPPPMPAKSALISSAYNGAMQGGVDVNRQRFSSSSISTVDSQRSTHSRPGSTAASSPITLGGNPAVGANGQFKPHNGNSHGHSARSNPAALQQQQPHPMPQQAQNFGGHSNAVKLVIHHNDDKLVVVVLSNVGLAELTEKVSKKIRLISGKKVENIKIRYIDEDGDRILMHDDDDVQMAFETSRQQGTDVDLVIS</sequence>
<dbReference type="CDD" id="cd05992">
    <property type="entry name" value="PB1"/>
    <property type="match status" value="1"/>
</dbReference>
<dbReference type="Pfam" id="PF00621">
    <property type="entry name" value="RhoGEF"/>
    <property type="match status" value="1"/>
</dbReference>
<feature type="compositionally biased region" description="Polar residues" evidence="1">
    <location>
        <begin position="824"/>
        <end position="848"/>
    </location>
</feature>
<dbReference type="InterPro" id="IPR036872">
    <property type="entry name" value="CH_dom_sf"/>
</dbReference>
<dbReference type="Pfam" id="PF06395">
    <property type="entry name" value="CDC24"/>
    <property type="match status" value="1"/>
</dbReference>
<dbReference type="AlphaFoldDB" id="A0A316VAD0"/>
<feature type="compositionally biased region" description="Low complexity" evidence="1">
    <location>
        <begin position="768"/>
        <end position="782"/>
    </location>
</feature>
<feature type="compositionally biased region" description="Polar residues" evidence="1">
    <location>
        <begin position="947"/>
        <end position="957"/>
    </location>
</feature>
<dbReference type="InterPro" id="IPR001849">
    <property type="entry name" value="PH_domain"/>
</dbReference>
<evidence type="ECO:0000313" key="5">
    <source>
        <dbReference type="EMBL" id="PWN34028.1"/>
    </source>
</evidence>
<dbReference type="InterPro" id="IPR033511">
    <property type="entry name" value="Cdc24/Scd1_PH_dom"/>
</dbReference>
<dbReference type="GO" id="GO:0005634">
    <property type="term" value="C:nucleus"/>
    <property type="evidence" value="ECO:0007669"/>
    <property type="project" value="TreeGrafter"/>
</dbReference>
<evidence type="ECO:0000259" key="2">
    <source>
        <dbReference type="PROSITE" id="PS50003"/>
    </source>
</evidence>
<dbReference type="SUPFAM" id="SSF50729">
    <property type="entry name" value="PH domain-like"/>
    <property type="match status" value="1"/>
</dbReference>
<dbReference type="STRING" id="1280837.A0A316VAD0"/>
<name>A0A316VAD0_9BASI</name>
<feature type="compositionally biased region" description="Polar residues" evidence="1">
    <location>
        <begin position="783"/>
        <end position="795"/>
    </location>
</feature>
<dbReference type="PROSITE" id="PS50010">
    <property type="entry name" value="DH_2"/>
    <property type="match status" value="1"/>
</dbReference>
<feature type="region of interest" description="Disordered" evidence="1">
    <location>
        <begin position="514"/>
        <end position="539"/>
    </location>
</feature>
<dbReference type="OrthoDB" id="1594986at2759"/>
<dbReference type="CDD" id="cd00160">
    <property type="entry name" value="RhoGEF"/>
    <property type="match status" value="1"/>
</dbReference>
<dbReference type="InterPro" id="IPR000270">
    <property type="entry name" value="PB1_dom"/>
</dbReference>
<reference evidence="5 6" key="1">
    <citation type="journal article" date="2018" name="Mol. Biol. Evol.">
        <title>Broad Genomic Sampling Reveals a Smut Pathogenic Ancestry of the Fungal Clade Ustilaginomycotina.</title>
        <authorList>
            <person name="Kijpornyongpan T."/>
            <person name="Mondo S.J."/>
            <person name="Barry K."/>
            <person name="Sandor L."/>
            <person name="Lee J."/>
            <person name="Lipzen A."/>
            <person name="Pangilinan J."/>
            <person name="LaButti K."/>
            <person name="Hainaut M."/>
            <person name="Henrissat B."/>
            <person name="Grigoriev I.V."/>
            <person name="Spatafora J.W."/>
            <person name="Aime M.C."/>
        </authorList>
    </citation>
    <scope>NUCLEOTIDE SEQUENCE [LARGE SCALE GENOMIC DNA]</scope>
    <source>
        <strain evidence="5 6">MCA 3882</strain>
    </source>
</reference>
<dbReference type="PROSITE" id="PS50003">
    <property type="entry name" value="PH_DOMAIN"/>
    <property type="match status" value="1"/>
</dbReference>
<dbReference type="Pfam" id="PF00564">
    <property type="entry name" value="PB1"/>
    <property type="match status" value="1"/>
</dbReference>
<dbReference type="SUPFAM" id="SSF54277">
    <property type="entry name" value="CAD &amp; PB1 domains"/>
    <property type="match status" value="1"/>
</dbReference>
<feature type="region of interest" description="Disordered" evidence="1">
    <location>
        <begin position="902"/>
        <end position="977"/>
    </location>
</feature>
<feature type="domain" description="PH" evidence="2">
    <location>
        <begin position="469"/>
        <end position="610"/>
    </location>
</feature>
<feature type="domain" description="PB1" evidence="4">
    <location>
        <begin position="983"/>
        <end position="1066"/>
    </location>
</feature>
<dbReference type="PANTHER" id="PTHR47339:SF1">
    <property type="entry name" value="CELL DIVISION CONTROL PROTEIN 24"/>
    <property type="match status" value="1"/>
</dbReference>
<keyword evidence="6" id="KW-1185">Reference proteome</keyword>
<evidence type="ECO:0000313" key="6">
    <source>
        <dbReference type="Proteomes" id="UP000245771"/>
    </source>
</evidence>
<dbReference type="InterPro" id="IPR011993">
    <property type="entry name" value="PH-like_dom_sf"/>
</dbReference>
<feature type="domain" description="DH" evidence="3">
    <location>
        <begin position="264"/>
        <end position="445"/>
    </location>
</feature>
<dbReference type="GO" id="GO:0000935">
    <property type="term" value="C:division septum"/>
    <property type="evidence" value="ECO:0007669"/>
    <property type="project" value="TreeGrafter"/>
</dbReference>
<dbReference type="Gene3D" id="1.20.900.10">
    <property type="entry name" value="Dbl homology (DH) domain"/>
    <property type="match status" value="1"/>
</dbReference>
<evidence type="ECO:0000256" key="1">
    <source>
        <dbReference type="SAM" id="MobiDB-lite"/>
    </source>
</evidence>
<feature type="compositionally biased region" description="Polar residues" evidence="1">
    <location>
        <begin position="748"/>
        <end position="759"/>
    </location>
</feature>
<dbReference type="InterPro" id="IPR053026">
    <property type="entry name" value="CDC42_GEF"/>
</dbReference>
<protein>
    <recommendedName>
        <fullName evidence="7">DH domain-containing protein</fullName>
    </recommendedName>
</protein>
<dbReference type="SMART" id="SM00233">
    <property type="entry name" value="PH"/>
    <property type="match status" value="1"/>
</dbReference>
<dbReference type="EMBL" id="KZ819604">
    <property type="protein sequence ID" value="PWN34028.1"/>
    <property type="molecule type" value="Genomic_DNA"/>
</dbReference>
<dbReference type="GeneID" id="37018802"/>
<dbReference type="SUPFAM" id="SSF48065">
    <property type="entry name" value="DBL homology domain (DH-domain)"/>
    <property type="match status" value="1"/>
</dbReference>
<dbReference type="Proteomes" id="UP000245771">
    <property type="component" value="Unassembled WGS sequence"/>
</dbReference>
<dbReference type="PROSITE" id="PS51745">
    <property type="entry name" value="PB1"/>
    <property type="match status" value="1"/>
</dbReference>
<evidence type="ECO:0000259" key="3">
    <source>
        <dbReference type="PROSITE" id="PS50010"/>
    </source>
</evidence>